<organism evidence="3">
    <name type="scientific">Leptosphaeria maculans (strain JN3 / isolate v23.1.3 / race Av1-4-5-6-7-8)</name>
    <name type="common">Blackleg fungus</name>
    <name type="synonym">Phoma lingam</name>
    <dbReference type="NCBI Taxonomy" id="985895"/>
    <lineage>
        <taxon>Eukaryota</taxon>
        <taxon>Fungi</taxon>
        <taxon>Dikarya</taxon>
        <taxon>Ascomycota</taxon>
        <taxon>Pezizomycotina</taxon>
        <taxon>Dothideomycetes</taxon>
        <taxon>Pleosporomycetidae</taxon>
        <taxon>Pleosporales</taxon>
        <taxon>Pleosporineae</taxon>
        <taxon>Leptosphaeriaceae</taxon>
        <taxon>Plenodomus</taxon>
        <taxon>Plenodomus lingam/Leptosphaeria maculans species complex</taxon>
    </lineage>
</organism>
<dbReference type="VEuPathDB" id="FungiDB:LEMA_P056630.1"/>
<evidence type="ECO:0000313" key="3">
    <source>
        <dbReference type="Proteomes" id="UP000002668"/>
    </source>
</evidence>
<accession>E4ZH59</accession>
<dbReference type="RefSeq" id="XP_003833994.1">
    <property type="nucleotide sequence ID" value="XM_003833946.1"/>
</dbReference>
<evidence type="ECO:0000313" key="2">
    <source>
        <dbReference type="EMBL" id="CBX90629.1"/>
    </source>
</evidence>
<evidence type="ECO:0000256" key="1">
    <source>
        <dbReference type="SAM" id="MobiDB-lite"/>
    </source>
</evidence>
<dbReference type="Proteomes" id="UP000002668">
    <property type="component" value="Genome"/>
</dbReference>
<dbReference type="InParanoid" id="E4ZH59"/>
<protein>
    <submittedName>
        <fullName evidence="2">Predicted protein</fullName>
    </submittedName>
</protein>
<name>E4ZH59_LEPMJ</name>
<keyword evidence="3" id="KW-1185">Reference proteome</keyword>
<feature type="region of interest" description="Disordered" evidence="1">
    <location>
        <begin position="31"/>
        <end position="57"/>
    </location>
</feature>
<reference evidence="3" key="1">
    <citation type="journal article" date="2011" name="Nat. Commun.">
        <title>Effector diversification within compartments of the Leptosphaeria maculans genome affected by Repeat-Induced Point mutations.</title>
        <authorList>
            <person name="Rouxel T."/>
            <person name="Grandaubert J."/>
            <person name="Hane J.K."/>
            <person name="Hoede C."/>
            <person name="van de Wouw A.P."/>
            <person name="Couloux A."/>
            <person name="Dominguez V."/>
            <person name="Anthouard V."/>
            <person name="Bally P."/>
            <person name="Bourras S."/>
            <person name="Cozijnsen A.J."/>
            <person name="Ciuffetti L.M."/>
            <person name="Degrave A."/>
            <person name="Dilmaghani A."/>
            <person name="Duret L."/>
            <person name="Fudal I."/>
            <person name="Goodwin S.B."/>
            <person name="Gout L."/>
            <person name="Glaser N."/>
            <person name="Linglin J."/>
            <person name="Kema G.H.J."/>
            <person name="Lapalu N."/>
            <person name="Lawrence C.B."/>
            <person name="May K."/>
            <person name="Meyer M."/>
            <person name="Ollivier B."/>
            <person name="Poulain J."/>
            <person name="Schoch C.L."/>
            <person name="Simon A."/>
            <person name="Spatafora J.W."/>
            <person name="Stachowiak A."/>
            <person name="Turgeon B.G."/>
            <person name="Tyler B.M."/>
            <person name="Vincent D."/>
            <person name="Weissenbach J."/>
            <person name="Amselem J."/>
            <person name="Quesneville H."/>
            <person name="Oliver R.P."/>
            <person name="Wincker P."/>
            <person name="Balesdent M.-H."/>
            <person name="Howlett B.J."/>
        </authorList>
    </citation>
    <scope>NUCLEOTIDE SEQUENCE [LARGE SCALE GENOMIC DNA]</scope>
    <source>
        <strain evidence="3">JN3 / isolate v23.1.3 / race Av1-4-5-6-7-8</strain>
    </source>
</reference>
<gene>
    <name evidence="2" type="ORF">LEMA_P056630.1</name>
</gene>
<dbReference type="GeneID" id="13284694"/>
<dbReference type="AlphaFoldDB" id="E4ZH59"/>
<sequence length="126" mass="13974">MSSSNTTKPATEADIIALIYALDVDPVFTGDPITTTNTTTTMSNSPEPPTRPVRRTIRPRWLPYSLSRRPHPPRPFKRDTLVRWVCCTCIAATSFEDGAKCEGCEHSGCSKCQKYRRGKEGVVGVE</sequence>
<dbReference type="HOGENOM" id="CLU_1981975_0_0_1"/>
<dbReference type="EMBL" id="FP929065">
    <property type="protein sequence ID" value="CBX90629.1"/>
    <property type="molecule type" value="Genomic_DNA"/>
</dbReference>
<proteinExistence type="predicted"/>